<sequence>MTHTRAVLQRYAPGVLLSGVLAGVAMALGQLDWLRKHGLSALSLAILLGILLGNTVYGRLAAPCAPGVTLAKQRLLRLGIVLYGLRLTLHDIGQVGLAGVLIDALVLGSTFTLAYLLGTRWLKLEPNAAILIGAGSSICGAAAVMATEPVLHARAENVTVAVATVVVFGTLAMWLYPWLFVLNQHWPVVGGGVHGFGMYVGSTIHEVAQVVAAAHAVDSAAADTAVITKMVRVMMLAPFLMGLSAWLACHQSPAQRPGPHRGARGGWSNIRMPWFAFAFIAMVAFNSLQWLPHPVVVWVTDVDTALLAMAMAALGLTTNLSAVRQAGLKPLLLAGVLFVWLVLGGALIHCAVLSLL</sequence>
<dbReference type="PANTHER" id="PTHR30106">
    <property type="entry name" value="INNER MEMBRANE PROTEIN YEIH-RELATED"/>
    <property type="match status" value="1"/>
</dbReference>
<accession>A0A1T1AZ38</accession>
<dbReference type="PANTHER" id="PTHR30106:SF2">
    <property type="entry name" value="UPF0324 INNER MEMBRANE PROTEIN YEIH"/>
    <property type="match status" value="1"/>
</dbReference>
<dbReference type="InterPro" id="IPR004630">
    <property type="entry name" value="UPF0324_YeiH-like"/>
</dbReference>
<evidence type="ECO:0000256" key="6">
    <source>
        <dbReference type="ARBA" id="ARBA00023136"/>
    </source>
</evidence>
<feature type="transmembrane region" description="Helical" evidence="7">
    <location>
        <begin position="304"/>
        <end position="323"/>
    </location>
</feature>
<evidence type="ECO:0000313" key="8">
    <source>
        <dbReference type="EMBL" id="OOV09238.1"/>
    </source>
</evidence>
<evidence type="ECO:0000256" key="5">
    <source>
        <dbReference type="ARBA" id="ARBA00022989"/>
    </source>
</evidence>
<dbReference type="InterPro" id="IPR018383">
    <property type="entry name" value="UPF0324_pro"/>
</dbReference>
<keyword evidence="9" id="KW-1185">Reference proteome</keyword>
<gene>
    <name evidence="8" type="ORF">RF819_17335</name>
</gene>
<feature type="transmembrane region" description="Helical" evidence="7">
    <location>
        <begin position="230"/>
        <end position="249"/>
    </location>
</feature>
<feature type="transmembrane region" description="Helical" evidence="7">
    <location>
        <begin position="37"/>
        <end position="57"/>
    </location>
</feature>
<proteinExistence type="inferred from homology"/>
<evidence type="ECO:0000256" key="7">
    <source>
        <dbReference type="SAM" id="Phobius"/>
    </source>
</evidence>
<comment type="similarity">
    <text evidence="2">Belongs to the UPF0324 family.</text>
</comment>
<keyword evidence="5 7" id="KW-1133">Transmembrane helix</keyword>
<dbReference type="AlphaFoldDB" id="A0A1T1AZ38"/>
<evidence type="ECO:0000256" key="2">
    <source>
        <dbReference type="ARBA" id="ARBA00007977"/>
    </source>
</evidence>
<feature type="transmembrane region" description="Helical" evidence="7">
    <location>
        <begin position="158"/>
        <end position="179"/>
    </location>
</feature>
<feature type="transmembrane region" description="Helical" evidence="7">
    <location>
        <begin position="128"/>
        <end position="146"/>
    </location>
</feature>
<dbReference type="STRING" id="28066.RF819_17335"/>
<keyword evidence="4 7" id="KW-0812">Transmembrane</keyword>
<keyword evidence="6 7" id="KW-0472">Membrane</keyword>
<comment type="caution">
    <text evidence="8">The sequence shown here is derived from an EMBL/GenBank/DDBJ whole genome shotgun (WGS) entry which is preliminary data.</text>
</comment>
<evidence type="ECO:0000313" key="9">
    <source>
        <dbReference type="Proteomes" id="UP000190750"/>
    </source>
</evidence>
<comment type="subcellular location">
    <subcellularLocation>
        <location evidence="1">Cell membrane</location>
        <topology evidence="1">Multi-pass membrane protein</topology>
    </subcellularLocation>
</comment>
<reference evidence="8 9" key="1">
    <citation type="submission" date="2017-01" db="EMBL/GenBank/DDBJ databases">
        <title>Genome sequencing of Rhodoferax fermentans JCM 7819.</title>
        <authorList>
            <person name="Kim Y.J."/>
            <person name="Farh M.E.-A."/>
            <person name="Yang D.-C."/>
        </authorList>
    </citation>
    <scope>NUCLEOTIDE SEQUENCE [LARGE SCALE GENOMIC DNA]</scope>
    <source>
        <strain evidence="8 9">JCM 7819</strain>
    </source>
</reference>
<feature type="transmembrane region" description="Helical" evidence="7">
    <location>
        <begin position="270"/>
        <end position="292"/>
    </location>
</feature>
<feature type="transmembrane region" description="Helical" evidence="7">
    <location>
        <begin position="330"/>
        <end position="355"/>
    </location>
</feature>
<dbReference type="NCBIfam" id="TIGR00698">
    <property type="entry name" value="YeiH family putative sulfate export transporter"/>
    <property type="match status" value="1"/>
</dbReference>
<dbReference type="Pfam" id="PF03601">
    <property type="entry name" value="Cons_hypoth698"/>
    <property type="match status" value="1"/>
</dbReference>
<protein>
    <submittedName>
        <fullName evidence="8">Uncharacterized protein</fullName>
    </submittedName>
</protein>
<organism evidence="8 9">
    <name type="scientific">Rhodoferax fermentans</name>
    <dbReference type="NCBI Taxonomy" id="28066"/>
    <lineage>
        <taxon>Bacteria</taxon>
        <taxon>Pseudomonadati</taxon>
        <taxon>Pseudomonadota</taxon>
        <taxon>Betaproteobacteria</taxon>
        <taxon>Burkholderiales</taxon>
        <taxon>Comamonadaceae</taxon>
        <taxon>Rhodoferax</taxon>
    </lineage>
</organism>
<dbReference type="EMBL" id="MTJN01000002">
    <property type="protein sequence ID" value="OOV09238.1"/>
    <property type="molecule type" value="Genomic_DNA"/>
</dbReference>
<dbReference type="RefSeq" id="WP_143541747.1">
    <property type="nucleotide sequence ID" value="NZ_MTJN01000002.1"/>
</dbReference>
<keyword evidence="3" id="KW-1003">Cell membrane</keyword>
<evidence type="ECO:0000256" key="4">
    <source>
        <dbReference type="ARBA" id="ARBA00022692"/>
    </source>
</evidence>
<evidence type="ECO:0000256" key="3">
    <source>
        <dbReference type="ARBA" id="ARBA00022475"/>
    </source>
</evidence>
<feature type="transmembrane region" description="Helical" evidence="7">
    <location>
        <begin position="12"/>
        <end position="31"/>
    </location>
</feature>
<evidence type="ECO:0000256" key="1">
    <source>
        <dbReference type="ARBA" id="ARBA00004651"/>
    </source>
</evidence>
<dbReference type="OrthoDB" id="9805703at2"/>
<dbReference type="GO" id="GO:0005886">
    <property type="term" value="C:plasma membrane"/>
    <property type="evidence" value="ECO:0007669"/>
    <property type="project" value="UniProtKB-SubCell"/>
</dbReference>
<name>A0A1T1AZ38_RHOFE</name>
<feature type="transmembrane region" description="Helical" evidence="7">
    <location>
        <begin position="95"/>
        <end position="116"/>
    </location>
</feature>
<dbReference type="Proteomes" id="UP000190750">
    <property type="component" value="Unassembled WGS sequence"/>
</dbReference>